<keyword evidence="3" id="KW-1185">Reference proteome</keyword>
<evidence type="ECO:0000256" key="1">
    <source>
        <dbReference type="SAM" id="MobiDB-lite"/>
    </source>
</evidence>
<organism evidence="2 3">
    <name type="scientific">Kitasatospora paranensis</name>
    <dbReference type="NCBI Taxonomy" id="258053"/>
    <lineage>
        <taxon>Bacteria</taxon>
        <taxon>Bacillati</taxon>
        <taxon>Actinomycetota</taxon>
        <taxon>Actinomycetes</taxon>
        <taxon>Kitasatosporales</taxon>
        <taxon>Streptomycetaceae</taxon>
        <taxon>Kitasatospora</taxon>
    </lineage>
</organism>
<reference evidence="3" key="1">
    <citation type="journal article" date="2019" name="Int. J. Syst. Evol. Microbiol.">
        <title>The Global Catalogue of Microorganisms (GCM) 10K type strain sequencing project: providing services to taxonomists for standard genome sequencing and annotation.</title>
        <authorList>
            <consortium name="The Broad Institute Genomics Platform"/>
            <consortium name="The Broad Institute Genome Sequencing Center for Infectious Disease"/>
            <person name="Wu L."/>
            <person name="Ma J."/>
        </authorList>
    </citation>
    <scope>NUCLEOTIDE SEQUENCE [LARGE SCALE GENOMIC DNA]</scope>
    <source>
        <strain evidence="3">CGMCC 1.12859</strain>
    </source>
</reference>
<gene>
    <name evidence="2" type="ORF">ACFQMG_04295</name>
</gene>
<proteinExistence type="predicted"/>
<protein>
    <submittedName>
        <fullName evidence="2">Uncharacterized protein</fullName>
    </submittedName>
</protein>
<comment type="caution">
    <text evidence="2">The sequence shown here is derived from an EMBL/GenBank/DDBJ whole genome shotgun (WGS) entry which is preliminary data.</text>
</comment>
<sequence>MTGAHDGQLLPAAPKAMPTTGSPGSGEVNDRDLAAHLAIQAFIKIWYLAGRAR</sequence>
<evidence type="ECO:0000313" key="2">
    <source>
        <dbReference type="EMBL" id="MFC7178781.1"/>
    </source>
</evidence>
<feature type="region of interest" description="Disordered" evidence="1">
    <location>
        <begin position="1"/>
        <end position="28"/>
    </location>
</feature>
<evidence type="ECO:0000313" key="3">
    <source>
        <dbReference type="Proteomes" id="UP001596435"/>
    </source>
</evidence>
<accession>A0ABW2FSA0</accession>
<dbReference type="Proteomes" id="UP001596435">
    <property type="component" value="Unassembled WGS sequence"/>
</dbReference>
<name>A0ABW2FSA0_9ACTN</name>
<dbReference type="RefSeq" id="WP_380230465.1">
    <property type="nucleotide sequence ID" value="NZ_JBHSVH010000002.1"/>
</dbReference>
<dbReference type="EMBL" id="JBHTAJ010000006">
    <property type="protein sequence ID" value="MFC7178781.1"/>
    <property type="molecule type" value="Genomic_DNA"/>
</dbReference>